<protein>
    <submittedName>
        <fullName evidence="3">Uncharacterized protein</fullName>
    </submittedName>
</protein>
<feature type="compositionally biased region" description="Basic residues" evidence="1">
    <location>
        <begin position="8"/>
        <end position="23"/>
    </location>
</feature>
<evidence type="ECO:0000256" key="1">
    <source>
        <dbReference type="SAM" id="MobiDB-lite"/>
    </source>
</evidence>
<evidence type="ECO:0000313" key="3">
    <source>
        <dbReference type="WBParaSite" id="nRc.2.0.1.t23957-RA"/>
    </source>
</evidence>
<dbReference type="AlphaFoldDB" id="A0A915JCS1"/>
<organism evidence="2 3">
    <name type="scientific">Romanomermis culicivorax</name>
    <name type="common">Nematode worm</name>
    <dbReference type="NCBI Taxonomy" id="13658"/>
    <lineage>
        <taxon>Eukaryota</taxon>
        <taxon>Metazoa</taxon>
        <taxon>Ecdysozoa</taxon>
        <taxon>Nematoda</taxon>
        <taxon>Enoplea</taxon>
        <taxon>Dorylaimia</taxon>
        <taxon>Mermithida</taxon>
        <taxon>Mermithoidea</taxon>
        <taxon>Mermithidae</taxon>
        <taxon>Romanomermis</taxon>
    </lineage>
</organism>
<keyword evidence="2" id="KW-1185">Reference proteome</keyword>
<reference evidence="3" key="1">
    <citation type="submission" date="2022-11" db="UniProtKB">
        <authorList>
            <consortium name="WormBaseParasite"/>
        </authorList>
    </citation>
    <scope>IDENTIFICATION</scope>
</reference>
<dbReference type="WBParaSite" id="nRc.2.0.1.t23957-RA">
    <property type="protein sequence ID" value="nRc.2.0.1.t23957-RA"/>
    <property type="gene ID" value="nRc.2.0.1.g23957"/>
</dbReference>
<accession>A0A915JCS1</accession>
<name>A0A915JCS1_ROMCU</name>
<proteinExistence type="predicted"/>
<sequence>MEKEKGKKTGVKQKKRLAPKVRRLSGNADTPLPFDNSANLCHFLIYIFKKSAVGTKFMTMNPKEPLTFMIT</sequence>
<evidence type="ECO:0000313" key="2">
    <source>
        <dbReference type="Proteomes" id="UP000887565"/>
    </source>
</evidence>
<feature type="region of interest" description="Disordered" evidence="1">
    <location>
        <begin position="1"/>
        <end position="29"/>
    </location>
</feature>
<dbReference type="Proteomes" id="UP000887565">
    <property type="component" value="Unplaced"/>
</dbReference>